<dbReference type="AlphaFoldDB" id="A0A9D0ZTE2"/>
<keyword evidence="5" id="KW-1133">Transmembrane helix</keyword>
<comment type="subcellular location">
    <subcellularLocation>
        <location evidence="1">Membrane</location>
    </subcellularLocation>
</comment>
<dbReference type="InterPro" id="IPR050640">
    <property type="entry name" value="Bact_2-comp_sensor_kinase"/>
</dbReference>
<dbReference type="GO" id="GO:0016020">
    <property type="term" value="C:membrane"/>
    <property type="evidence" value="ECO:0007669"/>
    <property type="project" value="UniProtKB-SubCell"/>
</dbReference>
<evidence type="ECO:0000256" key="3">
    <source>
        <dbReference type="ARBA" id="ARBA00022679"/>
    </source>
</evidence>
<evidence type="ECO:0000313" key="8">
    <source>
        <dbReference type="Proteomes" id="UP000886886"/>
    </source>
</evidence>
<dbReference type="Proteomes" id="UP000886886">
    <property type="component" value="Unassembled WGS sequence"/>
</dbReference>
<accession>A0A9D0ZTE2</accession>
<dbReference type="PANTHER" id="PTHR34220:SF7">
    <property type="entry name" value="SENSOR HISTIDINE KINASE YPDA"/>
    <property type="match status" value="1"/>
</dbReference>
<dbReference type="PANTHER" id="PTHR34220">
    <property type="entry name" value="SENSOR HISTIDINE KINASE YPDA"/>
    <property type="match status" value="1"/>
</dbReference>
<dbReference type="Pfam" id="PF02518">
    <property type="entry name" value="HATPase_c"/>
    <property type="match status" value="1"/>
</dbReference>
<evidence type="ECO:0000313" key="7">
    <source>
        <dbReference type="EMBL" id="HIQ95459.1"/>
    </source>
</evidence>
<keyword evidence="3" id="KW-0808">Transferase</keyword>
<reference evidence="7" key="2">
    <citation type="journal article" date="2021" name="PeerJ">
        <title>Extensive microbial diversity within the chicken gut microbiome revealed by metagenomics and culture.</title>
        <authorList>
            <person name="Gilroy R."/>
            <person name="Ravi A."/>
            <person name="Getino M."/>
            <person name="Pursley I."/>
            <person name="Horton D.L."/>
            <person name="Alikhan N.F."/>
            <person name="Baker D."/>
            <person name="Gharbi K."/>
            <person name="Hall N."/>
            <person name="Watson M."/>
            <person name="Adriaenssens E.M."/>
            <person name="Foster-Nyarko E."/>
            <person name="Jarju S."/>
            <person name="Secka A."/>
            <person name="Antonio M."/>
            <person name="Oren A."/>
            <person name="Chaudhuri R.R."/>
            <person name="La Ragione R."/>
            <person name="Hildebrand F."/>
            <person name="Pallen M.J."/>
        </authorList>
    </citation>
    <scope>NUCLEOTIDE SEQUENCE</scope>
    <source>
        <strain evidence="7">ChiSjej3B21-11622</strain>
    </source>
</reference>
<dbReference type="SMART" id="SM00387">
    <property type="entry name" value="HATPase_c"/>
    <property type="match status" value="1"/>
</dbReference>
<gene>
    <name evidence="7" type="ORF">IAB26_02755</name>
</gene>
<keyword evidence="4 7" id="KW-0418">Kinase</keyword>
<dbReference type="InterPro" id="IPR003660">
    <property type="entry name" value="HAMP_dom"/>
</dbReference>
<evidence type="ECO:0000256" key="2">
    <source>
        <dbReference type="ARBA" id="ARBA00022553"/>
    </source>
</evidence>
<keyword evidence="2" id="KW-0597">Phosphoprotein</keyword>
<organism evidence="7 8">
    <name type="scientific">Candidatus Limivivens merdigallinarum</name>
    <dbReference type="NCBI Taxonomy" id="2840859"/>
    <lineage>
        <taxon>Bacteria</taxon>
        <taxon>Bacillati</taxon>
        <taxon>Bacillota</taxon>
        <taxon>Clostridia</taxon>
        <taxon>Lachnospirales</taxon>
        <taxon>Lachnospiraceae</taxon>
        <taxon>Lachnospiraceae incertae sedis</taxon>
        <taxon>Candidatus Limivivens</taxon>
    </lineage>
</organism>
<evidence type="ECO:0000259" key="6">
    <source>
        <dbReference type="PROSITE" id="PS50885"/>
    </source>
</evidence>
<reference evidence="7" key="1">
    <citation type="submission" date="2020-10" db="EMBL/GenBank/DDBJ databases">
        <authorList>
            <person name="Gilroy R."/>
        </authorList>
    </citation>
    <scope>NUCLEOTIDE SEQUENCE</scope>
    <source>
        <strain evidence="7">ChiSjej3B21-11622</strain>
    </source>
</reference>
<dbReference type="InterPro" id="IPR010559">
    <property type="entry name" value="Sig_transdc_His_kin_internal"/>
</dbReference>
<dbReference type="SMART" id="SM00304">
    <property type="entry name" value="HAMP"/>
    <property type="match status" value="1"/>
</dbReference>
<dbReference type="Pfam" id="PF06580">
    <property type="entry name" value="His_kinase"/>
    <property type="match status" value="1"/>
</dbReference>
<evidence type="ECO:0000256" key="4">
    <source>
        <dbReference type="ARBA" id="ARBA00022777"/>
    </source>
</evidence>
<dbReference type="GO" id="GO:0000155">
    <property type="term" value="F:phosphorelay sensor kinase activity"/>
    <property type="evidence" value="ECO:0007669"/>
    <property type="project" value="InterPro"/>
</dbReference>
<evidence type="ECO:0000256" key="5">
    <source>
        <dbReference type="SAM" id="Phobius"/>
    </source>
</evidence>
<protein>
    <submittedName>
        <fullName evidence="7">Sensor histidine kinase</fullName>
    </submittedName>
</protein>
<dbReference type="Gene3D" id="6.10.340.10">
    <property type="match status" value="1"/>
</dbReference>
<feature type="domain" description="HAMP" evidence="6">
    <location>
        <begin position="259"/>
        <end position="315"/>
    </location>
</feature>
<feature type="non-terminal residue" evidence="7">
    <location>
        <position position="1"/>
    </location>
</feature>
<dbReference type="PROSITE" id="PS50885">
    <property type="entry name" value="HAMP"/>
    <property type="match status" value="1"/>
</dbReference>
<dbReference type="SUPFAM" id="SSF55874">
    <property type="entry name" value="ATPase domain of HSP90 chaperone/DNA topoisomerase II/histidine kinase"/>
    <property type="match status" value="1"/>
</dbReference>
<dbReference type="CDD" id="cd06225">
    <property type="entry name" value="HAMP"/>
    <property type="match status" value="1"/>
</dbReference>
<evidence type="ECO:0000256" key="1">
    <source>
        <dbReference type="ARBA" id="ARBA00004370"/>
    </source>
</evidence>
<feature type="transmembrane region" description="Helical" evidence="5">
    <location>
        <begin position="233"/>
        <end position="254"/>
    </location>
</feature>
<comment type="caution">
    <text evidence="7">The sequence shown here is derived from an EMBL/GenBank/DDBJ whole genome shotgun (WGS) entry which is preliminary data.</text>
</comment>
<dbReference type="EMBL" id="DVFT01000036">
    <property type="protein sequence ID" value="HIQ95459.1"/>
    <property type="molecule type" value="Genomic_DNA"/>
</dbReference>
<name>A0A9D0ZTE2_9FIRM</name>
<keyword evidence="5" id="KW-0472">Membrane</keyword>
<sequence length="545" mass="62036">GIMASNYEETLGQYWNFSVALVINDALQDYCSVPMGDLLDLAAKDINAELTNMLNIQNNLNFVAVIREEDGRYYYKGNTSLTDARFEGAYPKDYQNSIPMRGETGMRLSYDDSYYRPGEYTLTLYYPVYSTTNLLKQMGLLVMNMEDSFIDSIITEGHREMGNEMFLIDTKGKVIAGNETEEIGNTISYSDHIAGSKGAFWHGGKLIQYQQIGKWNYCLVNEITLTALVQGSFGIIGMLLIFIALLTLGAIWVIGRLIRQFYRPINTVVNTMGAVEEGRLDVRIDTQGLRESDPDSRKLAEGFNSMMDKINLLMIQVKEEQHQMEQIRFNALQSQIKPHFLYNALECIHWQAVADKNKKISVLVKALAQYYRICLSKGKEIIPLSLELEHVKAYMTIQQMRYGDIIEMELFVPERLKEIQIPKMTLQPLVENSIYHGIRVKEGKKGKVEIAAQTEGKNVWLTVSDSGTGMEKEEIMEMNRSLSIHDDSFGYGVRNVNKRIELLFGRPYGLKFEANDKGGVRVIICLPLENIQNEKKGQTGERQDV</sequence>
<dbReference type="Gene3D" id="3.30.565.10">
    <property type="entry name" value="Histidine kinase-like ATPase, C-terminal domain"/>
    <property type="match status" value="1"/>
</dbReference>
<keyword evidence="5" id="KW-0812">Transmembrane</keyword>
<dbReference type="InterPro" id="IPR036890">
    <property type="entry name" value="HATPase_C_sf"/>
</dbReference>
<dbReference type="InterPro" id="IPR003594">
    <property type="entry name" value="HATPase_dom"/>
</dbReference>
<proteinExistence type="predicted"/>